<feature type="region of interest" description="Disordered" evidence="1">
    <location>
        <begin position="64"/>
        <end position="103"/>
    </location>
</feature>
<dbReference type="OrthoDB" id="273192at2759"/>
<dbReference type="EMBL" id="LJSK01000271">
    <property type="protein sequence ID" value="KPI84307.1"/>
    <property type="molecule type" value="Genomic_DNA"/>
</dbReference>
<dbReference type="Proteomes" id="UP000038009">
    <property type="component" value="Unassembled WGS sequence"/>
</dbReference>
<evidence type="ECO:0000313" key="3">
    <source>
        <dbReference type="Proteomes" id="UP000038009"/>
    </source>
</evidence>
<dbReference type="AlphaFoldDB" id="A0A0N0P417"/>
<protein>
    <submittedName>
        <fullName evidence="2">Uncharacterized protein</fullName>
    </submittedName>
</protein>
<dbReference type="OMA" id="DTTPEKC"/>
<evidence type="ECO:0000256" key="1">
    <source>
        <dbReference type="SAM" id="MobiDB-lite"/>
    </source>
</evidence>
<evidence type="ECO:0000313" key="2">
    <source>
        <dbReference type="EMBL" id="KPI84307.1"/>
    </source>
</evidence>
<gene>
    <name evidence="2" type="ORF">ABL78_6650</name>
</gene>
<sequence>MEDQLRTFRRYSRVFPTVPYARHAPRVGCSVVADTKSAVHSTSTKCRSNGSSVKILALLCSKSPQPIRTAPSSSKRARGDPTNEDSQGKVPRNETSRSKAIDSVAAGDGFKASSEFSSASAVEDCKDVQEGKSASPGPAVASASDTVESEQSAKLHVYVRVQYDRALITTLPIEVMRQQHPQVLIDYLLSMSVWT</sequence>
<feature type="compositionally biased region" description="Basic and acidic residues" evidence="1">
    <location>
        <begin position="91"/>
        <end position="100"/>
    </location>
</feature>
<dbReference type="VEuPathDB" id="TriTrypDB:Lsey_0271_0120"/>
<accession>A0A0N0P417</accession>
<organism evidence="2 3">
    <name type="scientific">Leptomonas seymouri</name>
    <dbReference type="NCBI Taxonomy" id="5684"/>
    <lineage>
        <taxon>Eukaryota</taxon>
        <taxon>Discoba</taxon>
        <taxon>Euglenozoa</taxon>
        <taxon>Kinetoplastea</taxon>
        <taxon>Metakinetoplastina</taxon>
        <taxon>Trypanosomatida</taxon>
        <taxon>Trypanosomatidae</taxon>
        <taxon>Leishmaniinae</taxon>
        <taxon>Leptomonas</taxon>
    </lineage>
</organism>
<proteinExistence type="predicted"/>
<reference evidence="2 3" key="1">
    <citation type="journal article" date="2015" name="PLoS Pathog.">
        <title>Leptomonas seymouri: Adaptations to the Dixenous Life Cycle Analyzed by Genome Sequencing, Transcriptome Profiling and Co-infection with Leishmania donovani.</title>
        <authorList>
            <person name="Kraeva N."/>
            <person name="Butenko A."/>
            <person name="Hlavacova J."/>
            <person name="Kostygov A."/>
            <person name="Myskova J."/>
            <person name="Grybchuk D."/>
            <person name="Lestinova T."/>
            <person name="Votypka J."/>
            <person name="Volf P."/>
            <person name="Opperdoes F."/>
            <person name="Flegontov P."/>
            <person name="Lukes J."/>
            <person name="Yurchenko V."/>
        </authorList>
    </citation>
    <scope>NUCLEOTIDE SEQUENCE [LARGE SCALE GENOMIC DNA]</scope>
    <source>
        <strain evidence="2 3">ATCC 30220</strain>
    </source>
</reference>
<name>A0A0N0P417_LEPSE</name>
<keyword evidence="3" id="KW-1185">Reference proteome</keyword>
<comment type="caution">
    <text evidence="2">The sequence shown here is derived from an EMBL/GenBank/DDBJ whole genome shotgun (WGS) entry which is preliminary data.</text>
</comment>
<feature type="compositionally biased region" description="Polar residues" evidence="1">
    <location>
        <begin position="64"/>
        <end position="74"/>
    </location>
</feature>